<sequence length="288" mass="30426">MSVFLALLLLAQVGPVTAPGMDDPTQLPPEIVERKEREAAAPVVDQPEESRAVKLDISPDLAQCLVEANEDPLAAAEASREWFDASQGRERAEAGHCLGVALSRLERWEPAYVAFVASRDNSAPEDLAARARRGSMAGNAALASGDARAALDALELAETDARNSEQPDFAGEIALDKAQALVALGREEEAARSLAVARAALPESAQAWLLSATLSRRMGDLASAQTQIERAAELMPIAPDIGLEAGVIAVLSGRDEAARKSWQSVIDAAPESDAARVARGYIEQLEAS</sequence>
<evidence type="ECO:0000313" key="2">
    <source>
        <dbReference type="EMBL" id="NYH95543.1"/>
    </source>
</evidence>
<keyword evidence="3" id="KW-1185">Reference proteome</keyword>
<dbReference type="InterPro" id="IPR011990">
    <property type="entry name" value="TPR-like_helical_dom_sf"/>
</dbReference>
<feature type="chain" id="PRO_5030798281" evidence="1">
    <location>
        <begin position="19"/>
        <end position="288"/>
    </location>
</feature>
<name>A0A7Y9XYD3_9SPHN</name>
<dbReference type="AlphaFoldDB" id="A0A7Y9XYD3"/>
<dbReference type="Proteomes" id="UP000522081">
    <property type="component" value="Unassembled WGS sequence"/>
</dbReference>
<feature type="signal peptide" evidence="1">
    <location>
        <begin position="1"/>
        <end position="18"/>
    </location>
</feature>
<dbReference type="EMBL" id="JACBZF010000003">
    <property type="protein sequence ID" value="NYH95543.1"/>
    <property type="molecule type" value="Genomic_DNA"/>
</dbReference>
<dbReference type="RefSeq" id="WP_179407465.1">
    <property type="nucleotide sequence ID" value="NZ_BMGF01000003.1"/>
</dbReference>
<protein>
    <submittedName>
        <fullName evidence="2">Tetratricopeptide (TPR) repeat protein</fullName>
    </submittedName>
</protein>
<keyword evidence="1" id="KW-0732">Signal</keyword>
<evidence type="ECO:0000256" key="1">
    <source>
        <dbReference type="SAM" id="SignalP"/>
    </source>
</evidence>
<gene>
    <name evidence="2" type="ORF">FHS75_001872</name>
</gene>
<organism evidence="2 3">
    <name type="scientific">Novosphingobium marinum</name>
    <dbReference type="NCBI Taxonomy" id="1514948"/>
    <lineage>
        <taxon>Bacteria</taxon>
        <taxon>Pseudomonadati</taxon>
        <taxon>Pseudomonadota</taxon>
        <taxon>Alphaproteobacteria</taxon>
        <taxon>Sphingomonadales</taxon>
        <taxon>Sphingomonadaceae</taxon>
        <taxon>Novosphingobium</taxon>
    </lineage>
</organism>
<dbReference type="SUPFAM" id="SSF48452">
    <property type="entry name" value="TPR-like"/>
    <property type="match status" value="1"/>
</dbReference>
<dbReference type="Gene3D" id="1.25.40.10">
    <property type="entry name" value="Tetratricopeptide repeat domain"/>
    <property type="match status" value="1"/>
</dbReference>
<evidence type="ECO:0000313" key="3">
    <source>
        <dbReference type="Proteomes" id="UP000522081"/>
    </source>
</evidence>
<accession>A0A7Y9XYD3</accession>
<comment type="caution">
    <text evidence="2">The sequence shown here is derived from an EMBL/GenBank/DDBJ whole genome shotgun (WGS) entry which is preliminary data.</text>
</comment>
<proteinExistence type="predicted"/>
<reference evidence="2 3" key="1">
    <citation type="submission" date="2020-07" db="EMBL/GenBank/DDBJ databases">
        <title>Genomic Encyclopedia of Type Strains, Phase IV (KMG-IV): sequencing the most valuable type-strain genomes for metagenomic binning, comparative biology and taxonomic classification.</title>
        <authorList>
            <person name="Goeker M."/>
        </authorList>
    </citation>
    <scope>NUCLEOTIDE SEQUENCE [LARGE SCALE GENOMIC DNA]</scope>
    <source>
        <strain evidence="2 3">DSM 29043</strain>
    </source>
</reference>